<evidence type="ECO:0000313" key="2">
    <source>
        <dbReference type="Proteomes" id="UP000814128"/>
    </source>
</evidence>
<reference evidence="1" key="2">
    <citation type="journal article" date="2022" name="New Phytol.">
        <title>Evolutionary transition to the ectomycorrhizal habit in the genomes of a hyperdiverse lineage of mushroom-forming fungi.</title>
        <authorList>
            <person name="Looney B."/>
            <person name="Miyauchi S."/>
            <person name="Morin E."/>
            <person name="Drula E."/>
            <person name="Courty P.E."/>
            <person name="Kohler A."/>
            <person name="Kuo A."/>
            <person name="LaButti K."/>
            <person name="Pangilinan J."/>
            <person name="Lipzen A."/>
            <person name="Riley R."/>
            <person name="Andreopoulos W."/>
            <person name="He G."/>
            <person name="Johnson J."/>
            <person name="Nolan M."/>
            <person name="Tritt A."/>
            <person name="Barry K.W."/>
            <person name="Grigoriev I.V."/>
            <person name="Nagy L.G."/>
            <person name="Hibbett D."/>
            <person name="Henrissat B."/>
            <person name="Matheny P.B."/>
            <person name="Labbe J."/>
            <person name="Martin F.M."/>
        </authorList>
    </citation>
    <scope>NUCLEOTIDE SEQUENCE</scope>
    <source>
        <strain evidence="1">EC-137</strain>
    </source>
</reference>
<organism evidence="1 2">
    <name type="scientific">Vararia minispora EC-137</name>
    <dbReference type="NCBI Taxonomy" id="1314806"/>
    <lineage>
        <taxon>Eukaryota</taxon>
        <taxon>Fungi</taxon>
        <taxon>Dikarya</taxon>
        <taxon>Basidiomycota</taxon>
        <taxon>Agaricomycotina</taxon>
        <taxon>Agaricomycetes</taxon>
        <taxon>Russulales</taxon>
        <taxon>Lachnocladiaceae</taxon>
        <taxon>Vararia</taxon>
    </lineage>
</organism>
<protein>
    <submittedName>
        <fullName evidence="1">Uncharacterized protein</fullName>
    </submittedName>
</protein>
<reference evidence="1" key="1">
    <citation type="submission" date="2021-02" db="EMBL/GenBank/DDBJ databases">
        <authorList>
            <consortium name="DOE Joint Genome Institute"/>
            <person name="Ahrendt S."/>
            <person name="Looney B.P."/>
            <person name="Miyauchi S."/>
            <person name="Morin E."/>
            <person name="Drula E."/>
            <person name="Courty P.E."/>
            <person name="Chicoki N."/>
            <person name="Fauchery L."/>
            <person name="Kohler A."/>
            <person name="Kuo A."/>
            <person name="Labutti K."/>
            <person name="Pangilinan J."/>
            <person name="Lipzen A."/>
            <person name="Riley R."/>
            <person name="Andreopoulos W."/>
            <person name="He G."/>
            <person name="Johnson J."/>
            <person name="Barry K.W."/>
            <person name="Grigoriev I.V."/>
            <person name="Nagy L."/>
            <person name="Hibbett D."/>
            <person name="Henrissat B."/>
            <person name="Matheny P.B."/>
            <person name="Labbe J."/>
            <person name="Martin F."/>
        </authorList>
    </citation>
    <scope>NUCLEOTIDE SEQUENCE</scope>
    <source>
        <strain evidence="1">EC-137</strain>
    </source>
</reference>
<sequence>MAVFPRLPIELWIHVLDLATRPSDEPNICYVPFDINPSFQTCSSSETRTRSAIVLVCKQWRAIGLCVLYRDLFIRDNLHSLMHTIPGSSQPKPGFRNSCVRRVILPYTQTAARPPSAGPCPAVMILEACPNVEVLVRPQCKPGEMFRLQFDHPMSTPSLLSVRRLDWWHDHFAYRTGGINYLPDVIHQAPNIEYLTLAGDMLPNTFIHRGLELPKLKVLRLRGVNPIYIRHITTWHFPSLTHVVLESLYQSFTFSLLRDAIARQIECVELGRHMHFLTFDLLSMIISGCPNLRELNFYVFFALPPLITDAHTALQRLGLHAAPNVSMEERISPWQEIWAHARAFTNRETFPSLSEVVLYGKYWDNLIHGLQAEDEFHNFKHSFEALGISVTMQQVGAMSSFDGVCKFVC</sequence>
<proteinExistence type="predicted"/>
<dbReference type="EMBL" id="MU273505">
    <property type="protein sequence ID" value="KAI0034159.1"/>
    <property type="molecule type" value="Genomic_DNA"/>
</dbReference>
<dbReference type="Proteomes" id="UP000814128">
    <property type="component" value="Unassembled WGS sequence"/>
</dbReference>
<gene>
    <name evidence="1" type="ORF">K488DRAFT_46154</name>
</gene>
<accession>A0ACB8QQP1</accession>
<comment type="caution">
    <text evidence="1">The sequence shown here is derived from an EMBL/GenBank/DDBJ whole genome shotgun (WGS) entry which is preliminary data.</text>
</comment>
<keyword evidence="2" id="KW-1185">Reference proteome</keyword>
<name>A0ACB8QQP1_9AGAM</name>
<evidence type="ECO:0000313" key="1">
    <source>
        <dbReference type="EMBL" id="KAI0034159.1"/>
    </source>
</evidence>